<reference evidence="4 5" key="1">
    <citation type="submission" date="2019-03" db="EMBL/GenBank/DDBJ databases">
        <title>Genomic Encyclopedia of Type Strains, Phase IV (KMG-IV): sequencing the most valuable type-strain genomes for metagenomic binning, comparative biology and taxonomic classification.</title>
        <authorList>
            <person name="Goeker M."/>
        </authorList>
    </citation>
    <scope>NUCLEOTIDE SEQUENCE [LARGE SCALE GENOMIC DNA]</scope>
    <source>
        <strain evidence="4 5">DSM 16998</strain>
    </source>
</reference>
<protein>
    <submittedName>
        <fullName evidence="4">Hpt domain-containing protein</fullName>
    </submittedName>
</protein>
<evidence type="ECO:0000256" key="2">
    <source>
        <dbReference type="PROSITE-ProRule" id="PRU00110"/>
    </source>
</evidence>
<dbReference type="InParanoid" id="A0A4R6QK68"/>
<dbReference type="EMBL" id="SNXS01000005">
    <property type="protein sequence ID" value="TDP63436.1"/>
    <property type="molecule type" value="Genomic_DNA"/>
</dbReference>
<feature type="modified residue" description="Phosphohistidine" evidence="2">
    <location>
        <position position="56"/>
    </location>
</feature>
<dbReference type="Pfam" id="PF01627">
    <property type="entry name" value="Hpt"/>
    <property type="match status" value="1"/>
</dbReference>
<dbReference type="Proteomes" id="UP000295361">
    <property type="component" value="Unassembled WGS sequence"/>
</dbReference>
<keyword evidence="5" id="KW-1185">Reference proteome</keyword>
<proteinExistence type="predicted"/>
<organism evidence="4 5">
    <name type="scientific">Roseateles toxinivorans</name>
    <dbReference type="NCBI Taxonomy" id="270368"/>
    <lineage>
        <taxon>Bacteria</taxon>
        <taxon>Pseudomonadati</taxon>
        <taxon>Pseudomonadota</taxon>
        <taxon>Betaproteobacteria</taxon>
        <taxon>Burkholderiales</taxon>
        <taxon>Sphaerotilaceae</taxon>
        <taxon>Roseateles</taxon>
    </lineage>
</organism>
<sequence>MAVINGQIFAELQATAGAEFVAELVQAFLEDAPALLRELCRAAEAGDAQAQRRAAHTLKSNANTFGATALADLARDLEQGANPGAEARAAQLQALEAAYAAATSALTELSHA</sequence>
<name>A0A4R6QK68_9BURK</name>
<evidence type="ECO:0000313" key="4">
    <source>
        <dbReference type="EMBL" id="TDP63436.1"/>
    </source>
</evidence>
<dbReference type="OrthoDB" id="8852196at2"/>
<dbReference type="GO" id="GO:0004672">
    <property type="term" value="F:protein kinase activity"/>
    <property type="evidence" value="ECO:0007669"/>
    <property type="project" value="UniProtKB-ARBA"/>
</dbReference>
<comment type="caution">
    <text evidence="4">The sequence shown here is derived from an EMBL/GenBank/DDBJ whole genome shotgun (WGS) entry which is preliminary data.</text>
</comment>
<evidence type="ECO:0000313" key="5">
    <source>
        <dbReference type="Proteomes" id="UP000295361"/>
    </source>
</evidence>
<dbReference type="InterPro" id="IPR008207">
    <property type="entry name" value="Sig_transdc_His_kin_Hpt_dom"/>
</dbReference>
<dbReference type="SUPFAM" id="SSF47226">
    <property type="entry name" value="Histidine-containing phosphotransfer domain, HPT domain"/>
    <property type="match status" value="1"/>
</dbReference>
<feature type="domain" description="HPt" evidence="3">
    <location>
        <begin position="17"/>
        <end position="112"/>
    </location>
</feature>
<evidence type="ECO:0000256" key="1">
    <source>
        <dbReference type="ARBA" id="ARBA00023012"/>
    </source>
</evidence>
<dbReference type="RefSeq" id="WP_133702600.1">
    <property type="nucleotide sequence ID" value="NZ_SNXS01000005.1"/>
</dbReference>
<dbReference type="SMART" id="SM00073">
    <property type="entry name" value="HPT"/>
    <property type="match status" value="1"/>
</dbReference>
<keyword evidence="1" id="KW-0902">Two-component regulatory system</keyword>
<accession>A0A4R6QK68</accession>
<evidence type="ECO:0000259" key="3">
    <source>
        <dbReference type="PROSITE" id="PS50894"/>
    </source>
</evidence>
<dbReference type="GO" id="GO:0000160">
    <property type="term" value="P:phosphorelay signal transduction system"/>
    <property type="evidence" value="ECO:0007669"/>
    <property type="project" value="UniProtKB-KW"/>
</dbReference>
<keyword evidence="2" id="KW-0597">Phosphoprotein</keyword>
<gene>
    <name evidence="4" type="ORF">DES47_105442</name>
</gene>
<dbReference type="CDD" id="cd00088">
    <property type="entry name" value="HPT"/>
    <property type="match status" value="1"/>
</dbReference>
<dbReference type="AlphaFoldDB" id="A0A4R6QK68"/>
<dbReference type="PROSITE" id="PS50894">
    <property type="entry name" value="HPT"/>
    <property type="match status" value="1"/>
</dbReference>
<dbReference type="InterPro" id="IPR036641">
    <property type="entry name" value="HPT_dom_sf"/>
</dbReference>
<dbReference type="Gene3D" id="1.20.120.160">
    <property type="entry name" value="HPT domain"/>
    <property type="match status" value="1"/>
</dbReference>